<dbReference type="GO" id="GO:0005506">
    <property type="term" value="F:iron ion binding"/>
    <property type="evidence" value="ECO:0007669"/>
    <property type="project" value="InterPro"/>
</dbReference>
<proteinExistence type="predicted"/>
<dbReference type="PROSITE" id="PS51471">
    <property type="entry name" value="FE2OG_OXY"/>
    <property type="match status" value="1"/>
</dbReference>
<evidence type="ECO:0000313" key="8">
    <source>
        <dbReference type="EMBL" id="PIW19506.1"/>
    </source>
</evidence>
<protein>
    <recommendedName>
        <fullName evidence="7">Fe2OG dioxygenase domain-containing protein</fullName>
    </recommendedName>
</protein>
<dbReference type="GO" id="GO:0031418">
    <property type="term" value="F:L-ascorbic acid binding"/>
    <property type="evidence" value="ECO:0007669"/>
    <property type="project" value="UniProtKB-KW"/>
</dbReference>
<dbReference type="Gene3D" id="2.60.120.620">
    <property type="entry name" value="q2cbj1_9rhob like domain"/>
    <property type="match status" value="1"/>
</dbReference>
<comment type="cofactor">
    <cofactor evidence="1">
        <name>L-ascorbate</name>
        <dbReference type="ChEBI" id="CHEBI:38290"/>
    </cofactor>
</comment>
<evidence type="ECO:0000256" key="5">
    <source>
        <dbReference type="ARBA" id="ARBA00023002"/>
    </source>
</evidence>
<comment type="caution">
    <text evidence="8">The sequence shown here is derived from an EMBL/GenBank/DDBJ whole genome shotgun (WGS) entry which is preliminary data.</text>
</comment>
<evidence type="ECO:0000256" key="6">
    <source>
        <dbReference type="ARBA" id="ARBA00023004"/>
    </source>
</evidence>
<keyword evidence="5" id="KW-0560">Oxidoreductase</keyword>
<keyword evidence="6" id="KW-0408">Iron</keyword>
<evidence type="ECO:0000256" key="1">
    <source>
        <dbReference type="ARBA" id="ARBA00001961"/>
    </source>
</evidence>
<dbReference type="InterPro" id="IPR005123">
    <property type="entry name" value="Oxoglu/Fe-dep_dioxygenase_dom"/>
</dbReference>
<keyword evidence="3" id="KW-0847">Vitamin C</keyword>
<sequence>MELESNENLLRVRFIPQVFTPEECRKISALEGHSGPSLISGFGLAEQRIRNSESTVVPPDETTQWIADRLISKLHEINNQYYHFRLSMLSPVQIITYNENGFYDWHIDMGGDQDLSSRKLSVVTFLSDPSEYQGGALKIIGGTNAHAVPSQEQGTTVFFPSYLLHKVEPVRRGKRQTLVMWAHGPCFS</sequence>
<evidence type="ECO:0000313" key="9">
    <source>
        <dbReference type="Proteomes" id="UP000231019"/>
    </source>
</evidence>
<dbReference type="EMBL" id="PFFQ01000004">
    <property type="protein sequence ID" value="PIW19506.1"/>
    <property type="molecule type" value="Genomic_DNA"/>
</dbReference>
<evidence type="ECO:0000259" key="7">
    <source>
        <dbReference type="PROSITE" id="PS51471"/>
    </source>
</evidence>
<dbReference type="SMART" id="SM00702">
    <property type="entry name" value="P4Hc"/>
    <property type="match status" value="1"/>
</dbReference>
<evidence type="ECO:0000256" key="3">
    <source>
        <dbReference type="ARBA" id="ARBA00022896"/>
    </source>
</evidence>
<evidence type="ECO:0000256" key="4">
    <source>
        <dbReference type="ARBA" id="ARBA00022964"/>
    </source>
</evidence>
<accession>A0A2M7GBE7</accession>
<dbReference type="AlphaFoldDB" id="A0A2M7GBE7"/>
<dbReference type="Pfam" id="PF13640">
    <property type="entry name" value="2OG-FeII_Oxy_3"/>
    <property type="match status" value="1"/>
</dbReference>
<dbReference type="InterPro" id="IPR044862">
    <property type="entry name" value="Pro_4_hyd_alph_FE2OG_OXY"/>
</dbReference>
<dbReference type="PANTHER" id="PTHR41536:SF1">
    <property type="entry name" value="PKHD-TYPE HYDROXYLASE YBIX"/>
    <property type="match status" value="1"/>
</dbReference>
<gene>
    <name evidence="8" type="ORF">COW36_01315</name>
</gene>
<feature type="domain" description="Fe2OG dioxygenase" evidence="7">
    <location>
        <begin position="88"/>
        <end position="184"/>
    </location>
</feature>
<reference evidence="8 9" key="1">
    <citation type="submission" date="2017-09" db="EMBL/GenBank/DDBJ databases">
        <title>Depth-based differentiation of microbial function through sediment-hosted aquifers and enrichment of novel symbionts in the deep terrestrial subsurface.</title>
        <authorList>
            <person name="Probst A.J."/>
            <person name="Ladd B."/>
            <person name="Jarett J.K."/>
            <person name="Geller-Mcgrath D.E."/>
            <person name="Sieber C.M."/>
            <person name="Emerson J.B."/>
            <person name="Anantharaman K."/>
            <person name="Thomas B.C."/>
            <person name="Malmstrom R."/>
            <person name="Stieglmeier M."/>
            <person name="Klingl A."/>
            <person name="Woyke T."/>
            <person name="Ryan C.M."/>
            <person name="Banfield J.F."/>
        </authorList>
    </citation>
    <scope>NUCLEOTIDE SEQUENCE [LARGE SCALE GENOMIC DNA]</scope>
    <source>
        <strain evidence="8">CG17_big_fil_post_rev_8_21_14_2_50_48_46</strain>
    </source>
</reference>
<organism evidence="8 9">
    <name type="scientific">bacterium (Candidatus Blackallbacteria) CG17_big_fil_post_rev_8_21_14_2_50_48_46</name>
    <dbReference type="NCBI Taxonomy" id="2014261"/>
    <lineage>
        <taxon>Bacteria</taxon>
        <taxon>Candidatus Blackallbacteria</taxon>
    </lineage>
</organism>
<keyword evidence="2" id="KW-0479">Metal-binding</keyword>
<dbReference type="SUPFAM" id="SSF51197">
    <property type="entry name" value="Clavaminate synthase-like"/>
    <property type="match status" value="1"/>
</dbReference>
<keyword evidence="4" id="KW-0223">Dioxygenase</keyword>
<dbReference type="InterPro" id="IPR023550">
    <property type="entry name" value="PKHD_hydroxylase"/>
</dbReference>
<dbReference type="InterPro" id="IPR006620">
    <property type="entry name" value="Pro_4_hyd_alph"/>
</dbReference>
<evidence type="ECO:0000256" key="2">
    <source>
        <dbReference type="ARBA" id="ARBA00022723"/>
    </source>
</evidence>
<dbReference type="PANTHER" id="PTHR41536">
    <property type="entry name" value="PKHD-TYPE HYDROXYLASE YBIX"/>
    <property type="match status" value="1"/>
</dbReference>
<dbReference type="GO" id="GO:0006974">
    <property type="term" value="P:DNA damage response"/>
    <property type="evidence" value="ECO:0007669"/>
    <property type="project" value="TreeGrafter"/>
</dbReference>
<dbReference type="Proteomes" id="UP000231019">
    <property type="component" value="Unassembled WGS sequence"/>
</dbReference>
<name>A0A2M7GBE7_9BACT</name>
<dbReference type="GO" id="GO:0016706">
    <property type="term" value="F:2-oxoglutarate-dependent dioxygenase activity"/>
    <property type="evidence" value="ECO:0007669"/>
    <property type="project" value="InterPro"/>
</dbReference>
<dbReference type="GO" id="GO:0006879">
    <property type="term" value="P:intracellular iron ion homeostasis"/>
    <property type="evidence" value="ECO:0007669"/>
    <property type="project" value="TreeGrafter"/>
</dbReference>